<dbReference type="KEGG" id="hcv:FTV88_2845"/>
<sequence>MFNKNRTFVTVTAIILAIGLIGSTMAFTLFSLPIGSDPTINPEVYEESLRQDIAIMEAEVENDPDYLPGWVALGNYRYDMGRFLSLNGNLEEGEDFYRQAVEAYSKALEMDPDDTNVRVDMATAAFYSGISDLAEENFQIAMEKDPQHVIAPLNYGIFLIEVRQDYEKARDVWTKAQSLNPTKEQADFLKELVAFATSVIESAPPGAPAGLQSPDLTGLFELEGEEEITLEALLELDDTQQE</sequence>
<evidence type="ECO:0000256" key="2">
    <source>
        <dbReference type="ARBA" id="ARBA00022803"/>
    </source>
</evidence>
<dbReference type="RefSeq" id="WP_162008051.1">
    <property type="nucleotide sequence ID" value="NZ_CP045875.1"/>
</dbReference>
<proteinExistence type="predicted"/>
<dbReference type="Gene3D" id="1.25.40.10">
    <property type="entry name" value="Tetratricopeptide repeat domain"/>
    <property type="match status" value="1"/>
</dbReference>
<evidence type="ECO:0000313" key="5">
    <source>
        <dbReference type="Proteomes" id="UP000366051"/>
    </source>
</evidence>
<dbReference type="AlphaFoldDB" id="A0A5Q2N0S7"/>
<keyword evidence="2 3" id="KW-0802">TPR repeat</keyword>
<dbReference type="InterPro" id="IPR051685">
    <property type="entry name" value="Ycf3/AcsC/BcsC/TPR_MFPF"/>
</dbReference>
<gene>
    <name evidence="4" type="ORF">FTV88_2845</name>
</gene>
<accession>A0A5Q2N0S7</accession>
<dbReference type="PANTHER" id="PTHR44943">
    <property type="entry name" value="CELLULOSE SYNTHASE OPERON PROTEIN C"/>
    <property type="match status" value="1"/>
</dbReference>
<keyword evidence="1" id="KW-0677">Repeat</keyword>
<keyword evidence="5" id="KW-1185">Reference proteome</keyword>
<dbReference type="SUPFAM" id="SSF48452">
    <property type="entry name" value="TPR-like"/>
    <property type="match status" value="1"/>
</dbReference>
<dbReference type="EMBL" id="CP045875">
    <property type="protein sequence ID" value="QGG48934.1"/>
    <property type="molecule type" value="Genomic_DNA"/>
</dbReference>
<protein>
    <submittedName>
        <fullName evidence="4">Tetratricopeptide repeat protein</fullName>
    </submittedName>
</protein>
<feature type="repeat" description="TPR" evidence="3">
    <location>
        <begin position="81"/>
        <end position="114"/>
    </location>
</feature>
<dbReference type="PROSITE" id="PS50005">
    <property type="entry name" value="TPR"/>
    <property type="match status" value="1"/>
</dbReference>
<evidence type="ECO:0000313" key="4">
    <source>
        <dbReference type="EMBL" id="QGG48934.1"/>
    </source>
</evidence>
<evidence type="ECO:0000256" key="3">
    <source>
        <dbReference type="PROSITE-ProRule" id="PRU00339"/>
    </source>
</evidence>
<dbReference type="SMART" id="SM00028">
    <property type="entry name" value="TPR"/>
    <property type="match status" value="2"/>
</dbReference>
<dbReference type="InterPro" id="IPR011990">
    <property type="entry name" value="TPR-like_helical_dom_sf"/>
</dbReference>
<dbReference type="InterPro" id="IPR019734">
    <property type="entry name" value="TPR_rpt"/>
</dbReference>
<reference evidence="5" key="1">
    <citation type="submission" date="2019-11" db="EMBL/GenBank/DDBJ databases">
        <title>Genome sequence of Heliorestis convoluta strain HH, an alkaliphilic and minimalistic phototrophic bacterium from a soda lake in Egypt.</title>
        <authorList>
            <person name="Dewey E.D."/>
            <person name="Stokes L.M."/>
            <person name="Burchell B.M."/>
            <person name="Shaffer K.N."/>
            <person name="Huntington A.M."/>
            <person name="Baker J.M."/>
            <person name="Nadendla S."/>
            <person name="Giglio M.G."/>
            <person name="Touchman J.W."/>
            <person name="Blankenship R.E."/>
            <person name="Madigan M.T."/>
            <person name="Sattley W.M."/>
        </authorList>
    </citation>
    <scope>NUCLEOTIDE SEQUENCE [LARGE SCALE GENOMIC DNA]</scope>
    <source>
        <strain evidence="5">HH</strain>
    </source>
</reference>
<organism evidence="4 5">
    <name type="scientific">Heliorestis convoluta</name>
    <dbReference type="NCBI Taxonomy" id="356322"/>
    <lineage>
        <taxon>Bacteria</taxon>
        <taxon>Bacillati</taxon>
        <taxon>Bacillota</taxon>
        <taxon>Clostridia</taxon>
        <taxon>Eubacteriales</taxon>
        <taxon>Heliobacteriaceae</taxon>
        <taxon>Heliorestis</taxon>
    </lineage>
</organism>
<dbReference type="PANTHER" id="PTHR44943:SF8">
    <property type="entry name" value="TPR REPEAT-CONTAINING PROTEIN MJ0263"/>
    <property type="match status" value="1"/>
</dbReference>
<evidence type="ECO:0000256" key="1">
    <source>
        <dbReference type="ARBA" id="ARBA00022737"/>
    </source>
</evidence>
<dbReference type="Proteomes" id="UP000366051">
    <property type="component" value="Chromosome"/>
</dbReference>
<name>A0A5Q2N0S7_9FIRM</name>